<dbReference type="GO" id="GO:0016757">
    <property type="term" value="F:glycosyltransferase activity"/>
    <property type="evidence" value="ECO:0007669"/>
    <property type="project" value="UniProtKB-KW"/>
</dbReference>
<feature type="domain" description="Glycosyl transferase family 1" evidence="1">
    <location>
        <begin position="217"/>
        <end position="364"/>
    </location>
</feature>
<keyword evidence="4" id="KW-1185">Reference proteome</keyword>
<dbReference type="EMBL" id="JBHULU010000015">
    <property type="protein sequence ID" value="MFD2514537.1"/>
    <property type="molecule type" value="Genomic_DNA"/>
</dbReference>
<dbReference type="RefSeq" id="WP_377507325.1">
    <property type="nucleotide sequence ID" value="NZ_JBHULU010000015.1"/>
</dbReference>
<dbReference type="Pfam" id="PF00534">
    <property type="entry name" value="Glycos_transf_1"/>
    <property type="match status" value="1"/>
</dbReference>
<dbReference type="InterPro" id="IPR050194">
    <property type="entry name" value="Glycosyltransferase_grp1"/>
</dbReference>
<dbReference type="SUPFAM" id="SSF53756">
    <property type="entry name" value="UDP-Glycosyltransferase/glycogen phosphorylase"/>
    <property type="match status" value="1"/>
</dbReference>
<dbReference type="EC" id="2.4.-.-" evidence="3"/>
<reference evidence="4" key="1">
    <citation type="journal article" date="2019" name="Int. J. Syst. Evol. Microbiol.">
        <title>The Global Catalogue of Microorganisms (GCM) 10K type strain sequencing project: providing services to taxonomists for standard genome sequencing and annotation.</title>
        <authorList>
            <consortium name="The Broad Institute Genomics Platform"/>
            <consortium name="The Broad Institute Genome Sequencing Center for Infectious Disease"/>
            <person name="Wu L."/>
            <person name="Ma J."/>
        </authorList>
    </citation>
    <scope>NUCLEOTIDE SEQUENCE [LARGE SCALE GENOMIC DNA]</scope>
    <source>
        <strain evidence="4">KCTC 42498</strain>
    </source>
</reference>
<feature type="domain" description="Glycosyltransferase subfamily 4-like N-terminal" evidence="2">
    <location>
        <begin position="22"/>
        <end position="195"/>
    </location>
</feature>
<evidence type="ECO:0000259" key="2">
    <source>
        <dbReference type="Pfam" id="PF13439"/>
    </source>
</evidence>
<organism evidence="3 4">
    <name type="scientific">Pontibacter locisalis</name>
    <dbReference type="NCBI Taxonomy" id="1719035"/>
    <lineage>
        <taxon>Bacteria</taxon>
        <taxon>Pseudomonadati</taxon>
        <taxon>Bacteroidota</taxon>
        <taxon>Cytophagia</taxon>
        <taxon>Cytophagales</taxon>
        <taxon>Hymenobacteraceae</taxon>
        <taxon>Pontibacter</taxon>
    </lineage>
</organism>
<dbReference type="Pfam" id="PF13439">
    <property type="entry name" value="Glyco_transf_4"/>
    <property type="match status" value="1"/>
</dbReference>
<keyword evidence="3" id="KW-0808">Transferase</keyword>
<dbReference type="PANTHER" id="PTHR45947">
    <property type="entry name" value="SULFOQUINOVOSYL TRANSFERASE SQD2"/>
    <property type="match status" value="1"/>
</dbReference>
<evidence type="ECO:0000259" key="1">
    <source>
        <dbReference type="Pfam" id="PF00534"/>
    </source>
</evidence>
<protein>
    <submittedName>
        <fullName evidence="3">Glycosyltransferase family 4 protein</fullName>
        <ecNumber evidence="3">2.4.-.-</ecNumber>
    </submittedName>
</protein>
<accession>A0ABW5ILK4</accession>
<keyword evidence="3" id="KW-0328">Glycosyltransferase</keyword>
<dbReference type="PANTHER" id="PTHR45947:SF3">
    <property type="entry name" value="SULFOQUINOVOSYL TRANSFERASE SQD2"/>
    <property type="match status" value="1"/>
</dbReference>
<evidence type="ECO:0000313" key="3">
    <source>
        <dbReference type="EMBL" id="MFD2514537.1"/>
    </source>
</evidence>
<dbReference type="CDD" id="cd03801">
    <property type="entry name" value="GT4_PimA-like"/>
    <property type="match status" value="1"/>
</dbReference>
<evidence type="ECO:0000313" key="4">
    <source>
        <dbReference type="Proteomes" id="UP001597544"/>
    </source>
</evidence>
<dbReference type="Proteomes" id="UP001597544">
    <property type="component" value="Unassembled WGS sequence"/>
</dbReference>
<dbReference type="InterPro" id="IPR028098">
    <property type="entry name" value="Glyco_trans_4-like_N"/>
</dbReference>
<dbReference type="Gene3D" id="3.40.50.2000">
    <property type="entry name" value="Glycogen Phosphorylase B"/>
    <property type="match status" value="2"/>
</dbReference>
<sequence>MKEVTVQKKLVVYVVPAIAYEGISKQVLLQIDALIERGYTVKLIALTTVNDNVIFELAPKLDQENVIQLEQPDAYLSVKALKGSPSVALQISKLLKEWKPAVVFAHTPYAHFVMRLVKLLSFSEEDKIKLWQYFHITQYAEFPLTTWRRKLINVVNRHLAKRFDDGHIFVSKAAKEDVQQNLVSLKNYRVIFNAIPFIEAEQHVDSLEKPHSQSTLPYTIVIPGRIEEVKGQLWFLGVFKEFLRRNSLKPSEIKLILAGGGSLCEEATREIKILNIEDYVSVTGYISNIAIKRFIYDADLVAVPSLREGFGLVVLEALICGRIVLCSDAGGLKEIVEDGITGFTFKTSDDDDCLKQINLIYHQRGKAILDKEEIARLLHGKFSFEKHMQEVVSLIDNT</sequence>
<name>A0ABW5ILK4_9BACT</name>
<dbReference type="InterPro" id="IPR001296">
    <property type="entry name" value="Glyco_trans_1"/>
</dbReference>
<proteinExistence type="predicted"/>
<comment type="caution">
    <text evidence="3">The sequence shown here is derived from an EMBL/GenBank/DDBJ whole genome shotgun (WGS) entry which is preliminary data.</text>
</comment>
<gene>
    <name evidence="3" type="ORF">ACFSRY_11720</name>
</gene>